<feature type="transmembrane region" description="Helical" evidence="1">
    <location>
        <begin position="444"/>
        <end position="467"/>
    </location>
</feature>
<evidence type="ECO:0000313" key="3">
    <source>
        <dbReference type="Proteomes" id="UP001175271"/>
    </source>
</evidence>
<keyword evidence="1" id="KW-0472">Membrane</keyword>
<feature type="transmembrane region" description="Helical" evidence="1">
    <location>
        <begin position="244"/>
        <end position="264"/>
    </location>
</feature>
<name>A0AA39HVZ7_9BILA</name>
<evidence type="ECO:0000313" key="2">
    <source>
        <dbReference type="EMBL" id="KAK0412391.1"/>
    </source>
</evidence>
<keyword evidence="3" id="KW-1185">Reference proteome</keyword>
<comment type="caution">
    <text evidence="2">The sequence shown here is derived from an EMBL/GenBank/DDBJ whole genome shotgun (WGS) entry which is preliminary data.</text>
</comment>
<organism evidence="2 3">
    <name type="scientific">Steinernema hermaphroditum</name>
    <dbReference type="NCBI Taxonomy" id="289476"/>
    <lineage>
        <taxon>Eukaryota</taxon>
        <taxon>Metazoa</taxon>
        <taxon>Ecdysozoa</taxon>
        <taxon>Nematoda</taxon>
        <taxon>Chromadorea</taxon>
        <taxon>Rhabditida</taxon>
        <taxon>Tylenchina</taxon>
        <taxon>Panagrolaimomorpha</taxon>
        <taxon>Strongyloidoidea</taxon>
        <taxon>Steinernematidae</taxon>
        <taxon>Steinernema</taxon>
    </lineage>
</organism>
<feature type="transmembrane region" description="Helical" evidence="1">
    <location>
        <begin position="100"/>
        <end position="119"/>
    </location>
</feature>
<feature type="transmembrane region" description="Helical" evidence="1">
    <location>
        <begin position="398"/>
        <end position="423"/>
    </location>
</feature>
<keyword evidence="1" id="KW-0812">Transmembrane</keyword>
<gene>
    <name evidence="2" type="ORF">QR680_006186</name>
</gene>
<reference evidence="2" key="1">
    <citation type="submission" date="2023-06" db="EMBL/GenBank/DDBJ databases">
        <title>Genomic analysis of the entomopathogenic nematode Steinernema hermaphroditum.</title>
        <authorList>
            <person name="Schwarz E.M."/>
            <person name="Heppert J.K."/>
            <person name="Baniya A."/>
            <person name="Schwartz H.T."/>
            <person name="Tan C.-H."/>
            <person name="Antoshechkin I."/>
            <person name="Sternberg P.W."/>
            <person name="Goodrich-Blair H."/>
            <person name="Dillman A.R."/>
        </authorList>
    </citation>
    <scope>NUCLEOTIDE SEQUENCE</scope>
    <source>
        <strain evidence="2">PS9179</strain>
        <tissue evidence="2">Whole animal</tissue>
    </source>
</reference>
<sequence>MGHEHHVFEDVEAYMKYLKMVVQYAALVLCAFIIFLSVKYVRQSLIRTYTLNICIAGLVCSVYKVTRENLDPLLDPLLPDSNKIDNLIDSIFHVSMLFPANVWISFIVGNFLAVVLGFAMYFEELSVLHTLEIIRIHDIVRFCLEASMITVMFTFYFKTLHVLLFRKDDPNCPISETQRRNRDSLKAVLIYCTTPNVFLVLGAGASLCSMIDTQRLAVITESTRLAHGQSNILMYMEKNTIMLLSYWLQYPAFTVNLILIFLSFHYVKPCLARTFVLHISIPSFFCSSYRILRYIFREQITNLYDNLTVHLLDYLAHTMALFPAITLYEIQATLIVLLTYFCYSHPLKYRKIFSPRKIFATFLIGDFFALLAAINVFFERTYLHFNYNTVILKAQIIVRLTVTYGLLILMFVFYFKILHAIVIKSKNQPNNSDRERRNRTNLRAVLIYCTPPNAFLVLSAGGTLSSAFVNWNSTTSHDKFVAEQTLFYKFTIISLNTVMLRLFVNSLCALFAFHQYREAVKMSVRDVKLALGNVFFRKATIGDAAFWRTNTSE</sequence>
<feature type="transmembrane region" description="Helical" evidence="1">
    <location>
        <begin position="316"/>
        <end position="338"/>
    </location>
</feature>
<feature type="transmembrane region" description="Helical" evidence="1">
    <location>
        <begin position="188"/>
        <end position="207"/>
    </location>
</feature>
<proteinExistence type="predicted"/>
<feature type="transmembrane region" description="Helical" evidence="1">
    <location>
        <begin position="358"/>
        <end position="378"/>
    </location>
</feature>
<dbReference type="Proteomes" id="UP001175271">
    <property type="component" value="Unassembled WGS sequence"/>
</dbReference>
<accession>A0AA39HVZ7</accession>
<evidence type="ECO:0000256" key="1">
    <source>
        <dbReference type="SAM" id="Phobius"/>
    </source>
</evidence>
<feature type="transmembrane region" description="Helical" evidence="1">
    <location>
        <begin position="487"/>
        <end position="513"/>
    </location>
</feature>
<dbReference type="AlphaFoldDB" id="A0AA39HVZ7"/>
<feature type="transmembrane region" description="Helical" evidence="1">
    <location>
        <begin position="276"/>
        <end position="296"/>
    </location>
</feature>
<dbReference type="EMBL" id="JAUCMV010000003">
    <property type="protein sequence ID" value="KAK0412391.1"/>
    <property type="molecule type" value="Genomic_DNA"/>
</dbReference>
<keyword evidence="1" id="KW-1133">Transmembrane helix</keyword>
<feature type="transmembrane region" description="Helical" evidence="1">
    <location>
        <begin position="139"/>
        <end position="157"/>
    </location>
</feature>
<protein>
    <submittedName>
        <fullName evidence="2">Uncharacterized protein</fullName>
    </submittedName>
</protein>
<feature type="transmembrane region" description="Helical" evidence="1">
    <location>
        <begin position="20"/>
        <end position="38"/>
    </location>
</feature>